<proteinExistence type="predicted"/>
<evidence type="ECO:0000313" key="1">
    <source>
        <dbReference type="EMBL" id="KKS98296.1"/>
    </source>
</evidence>
<dbReference type="AlphaFoldDB" id="A0A0G1FTE5"/>
<protein>
    <submittedName>
        <fullName evidence="1">Uncharacterized protein</fullName>
    </submittedName>
</protein>
<dbReference type="Proteomes" id="UP000034894">
    <property type="component" value="Unassembled WGS sequence"/>
</dbReference>
<organism evidence="1 2">
    <name type="scientific">Candidatus Gottesmanbacteria bacterium GW2011_GWA2_43_14</name>
    <dbReference type="NCBI Taxonomy" id="1618443"/>
    <lineage>
        <taxon>Bacteria</taxon>
        <taxon>Candidatus Gottesmaniibacteriota</taxon>
    </lineage>
</organism>
<dbReference type="EMBL" id="LCFP01000002">
    <property type="protein sequence ID" value="KKS98296.1"/>
    <property type="molecule type" value="Genomic_DNA"/>
</dbReference>
<name>A0A0G1FTE5_9BACT</name>
<sequence length="63" mass="7576">MGAPKKYESTPSMIPEKLKKNIKRASEKIKAEYIILWGFEYWYVQKLKRYSSYWEAVKKLGNE</sequence>
<evidence type="ECO:0000313" key="2">
    <source>
        <dbReference type="Proteomes" id="UP000034894"/>
    </source>
</evidence>
<gene>
    <name evidence="1" type="ORF">UV73_C0002G0010</name>
</gene>
<reference evidence="1 2" key="1">
    <citation type="journal article" date="2015" name="Nature">
        <title>rRNA introns, odd ribosomes, and small enigmatic genomes across a large radiation of phyla.</title>
        <authorList>
            <person name="Brown C.T."/>
            <person name="Hug L.A."/>
            <person name="Thomas B.C."/>
            <person name="Sharon I."/>
            <person name="Castelle C.J."/>
            <person name="Singh A."/>
            <person name="Wilkins M.J."/>
            <person name="Williams K.H."/>
            <person name="Banfield J.F."/>
        </authorList>
    </citation>
    <scope>NUCLEOTIDE SEQUENCE [LARGE SCALE GENOMIC DNA]</scope>
</reference>
<accession>A0A0G1FTE5</accession>
<comment type="caution">
    <text evidence="1">The sequence shown here is derived from an EMBL/GenBank/DDBJ whole genome shotgun (WGS) entry which is preliminary data.</text>
</comment>